<dbReference type="Gene3D" id="3.65.10.10">
    <property type="entry name" value="Enolpyruvate transferase domain"/>
    <property type="match status" value="2"/>
</dbReference>
<evidence type="ECO:0000256" key="1">
    <source>
        <dbReference type="ARBA" id="ARBA00022679"/>
    </source>
</evidence>
<gene>
    <name evidence="3" type="ORF">METZ01_LOCUS401522</name>
</gene>
<sequence>GLAASHGLTSVFTGDASLRQRPMQRVMMPLAKMGAKFVAAPGGRLPLTVEGRDTLMPISYTLPVASAQIKSAILLAGLNTPGQTKLIEHHRTRDHTENLLRHFGAEVTVQTVDNGVRHITLTGRPELLPQTVCIPGDPSSAAFPVAAALLVPGSEVTIRNVGLNPLRAGLFDTLRDMGAVIEESGSRYDQGELVADLTVRAGPLRGIEVPPERAPAMIDEYPILSALAAFAHGKTVMRGIGELRVKESDRISAMVNGLIALGTKVEELEDGMIVHGHSGPAPA</sequence>
<dbReference type="PANTHER" id="PTHR21090:SF5">
    <property type="entry name" value="PENTAFUNCTIONAL AROM POLYPEPTIDE"/>
    <property type="match status" value="1"/>
</dbReference>
<dbReference type="EMBL" id="UINC01153767">
    <property type="protein sequence ID" value="SVD48668.1"/>
    <property type="molecule type" value="Genomic_DNA"/>
</dbReference>
<dbReference type="PROSITE" id="PS00885">
    <property type="entry name" value="EPSP_SYNTHASE_2"/>
    <property type="match status" value="1"/>
</dbReference>
<dbReference type="SUPFAM" id="SSF55205">
    <property type="entry name" value="EPT/RTPC-like"/>
    <property type="match status" value="1"/>
</dbReference>
<proteinExistence type="predicted"/>
<protein>
    <recommendedName>
        <fullName evidence="2">Enolpyruvate transferase domain-containing protein</fullName>
    </recommendedName>
</protein>
<dbReference type="Pfam" id="PF00275">
    <property type="entry name" value="EPSP_synthase"/>
    <property type="match status" value="1"/>
</dbReference>
<name>A0A382VRZ4_9ZZZZ</name>
<dbReference type="InterPro" id="IPR023193">
    <property type="entry name" value="EPSP_synthase_CS"/>
</dbReference>
<keyword evidence="1" id="KW-0808">Transferase</keyword>
<feature type="domain" description="Enolpyruvate transferase" evidence="2">
    <location>
        <begin position="3"/>
        <end position="276"/>
    </location>
</feature>
<organism evidence="3">
    <name type="scientific">marine metagenome</name>
    <dbReference type="NCBI Taxonomy" id="408172"/>
    <lineage>
        <taxon>unclassified sequences</taxon>
        <taxon>metagenomes</taxon>
        <taxon>ecological metagenomes</taxon>
    </lineage>
</organism>
<feature type="non-terminal residue" evidence="3">
    <location>
        <position position="283"/>
    </location>
</feature>
<evidence type="ECO:0000313" key="3">
    <source>
        <dbReference type="EMBL" id="SVD48668.1"/>
    </source>
</evidence>
<dbReference type="InterPro" id="IPR001986">
    <property type="entry name" value="Enolpyruvate_Tfrase_dom"/>
</dbReference>
<dbReference type="InterPro" id="IPR036968">
    <property type="entry name" value="Enolpyruvate_Tfrase_sf"/>
</dbReference>
<dbReference type="InterPro" id="IPR013792">
    <property type="entry name" value="RNA3'P_cycl/enolpyr_Trfase_a/b"/>
</dbReference>
<dbReference type="PANTHER" id="PTHR21090">
    <property type="entry name" value="AROM/DEHYDROQUINATE SYNTHASE"/>
    <property type="match status" value="1"/>
</dbReference>
<dbReference type="GO" id="GO:0009423">
    <property type="term" value="P:chorismate biosynthetic process"/>
    <property type="evidence" value="ECO:0007669"/>
    <property type="project" value="TreeGrafter"/>
</dbReference>
<reference evidence="3" key="1">
    <citation type="submission" date="2018-05" db="EMBL/GenBank/DDBJ databases">
        <authorList>
            <person name="Lanie J.A."/>
            <person name="Ng W.-L."/>
            <person name="Kazmierczak K.M."/>
            <person name="Andrzejewski T.M."/>
            <person name="Davidsen T.M."/>
            <person name="Wayne K.J."/>
            <person name="Tettelin H."/>
            <person name="Glass J.I."/>
            <person name="Rusch D."/>
            <person name="Podicherti R."/>
            <person name="Tsui H.-C.T."/>
            <person name="Winkler M.E."/>
        </authorList>
    </citation>
    <scope>NUCLEOTIDE SEQUENCE</scope>
</reference>
<evidence type="ECO:0000259" key="2">
    <source>
        <dbReference type="Pfam" id="PF00275"/>
    </source>
</evidence>
<dbReference type="GO" id="GO:0003866">
    <property type="term" value="F:3-phosphoshikimate 1-carboxyvinyltransferase activity"/>
    <property type="evidence" value="ECO:0007669"/>
    <property type="project" value="TreeGrafter"/>
</dbReference>
<feature type="non-terminal residue" evidence="3">
    <location>
        <position position="1"/>
    </location>
</feature>
<accession>A0A382VRZ4</accession>
<dbReference type="AlphaFoldDB" id="A0A382VRZ4"/>